<dbReference type="SUPFAM" id="SSF51182">
    <property type="entry name" value="RmlC-like cupins"/>
    <property type="match status" value="1"/>
</dbReference>
<evidence type="ECO:0000313" key="3">
    <source>
        <dbReference type="EMBL" id="GAA4626944.1"/>
    </source>
</evidence>
<sequence length="144" mass="15011">MTDLRIVNVPDLLAAQAAKDGEPVHGAPATGVGLHTNGHLGADLLHVPAGERFAVHTHPGDHLLMCMEGEGTISIGEVTYNVQPGDLYLVPGMVPHAVGAGTRDHVLMAIGAPHRPVASPTRMTHTDWDGNPVDAPVYVGDGDQ</sequence>
<evidence type="ECO:0000256" key="1">
    <source>
        <dbReference type="SAM" id="MobiDB-lite"/>
    </source>
</evidence>
<dbReference type="RefSeq" id="WP_345432114.1">
    <property type="nucleotide sequence ID" value="NZ_BAABHK010000004.1"/>
</dbReference>
<dbReference type="Proteomes" id="UP001501442">
    <property type="component" value="Unassembled WGS sequence"/>
</dbReference>
<feature type="domain" description="Cupin type-2" evidence="2">
    <location>
        <begin position="45"/>
        <end position="102"/>
    </location>
</feature>
<dbReference type="Gene3D" id="2.60.120.10">
    <property type="entry name" value="Jelly Rolls"/>
    <property type="match status" value="1"/>
</dbReference>
<dbReference type="PANTHER" id="PTHR37694">
    <property type="entry name" value="SLR8022 PROTEIN"/>
    <property type="match status" value="1"/>
</dbReference>
<dbReference type="InterPro" id="IPR014710">
    <property type="entry name" value="RmlC-like_jellyroll"/>
</dbReference>
<dbReference type="InterPro" id="IPR011051">
    <property type="entry name" value="RmlC_Cupin_sf"/>
</dbReference>
<comment type="caution">
    <text evidence="3">The sequence shown here is derived from an EMBL/GenBank/DDBJ whole genome shotgun (WGS) entry which is preliminary data.</text>
</comment>
<dbReference type="EMBL" id="BAABHK010000004">
    <property type="protein sequence ID" value="GAA4626944.1"/>
    <property type="molecule type" value="Genomic_DNA"/>
</dbReference>
<organism evidence="3 4">
    <name type="scientific">Actinoallomurus vinaceus</name>
    <dbReference type="NCBI Taxonomy" id="1080074"/>
    <lineage>
        <taxon>Bacteria</taxon>
        <taxon>Bacillati</taxon>
        <taxon>Actinomycetota</taxon>
        <taxon>Actinomycetes</taxon>
        <taxon>Streptosporangiales</taxon>
        <taxon>Thermomonosporaceae</taxon>
        <taxon>Actinoallomurus</taxon>
    </lineage>
</organism>
<name>A0ABP8UB37_9ACTN</name>
<keyword evidence="4" id="KW-1185">Reference proteome</keyword>
<dbReference type="PANTHER" id="PTHR37694:SF1">
    <property type="entry name" value="SLR8022 PROTEIN"/>
    <property type="match status" value="1"/>
</dbReference>
<protein>
    <recommendedName>
        <fullName evidence="2">Cupin type-2 domain-containing protein</fullName>
    </recommendedName>
</protein>
<evidence type="ECO:0000259" key="2">
    <source>
        <dbReference type="Pfam" id="PF07883"/>
    </source>
</evidence>
<accession>A0ABP8UB37</accession>
<gene>
    <name evidence="3" type="ORF">GCM10023196_037240</name>
</gene>
<dbReference type="Pfam" id="PF07883">
    <property type="entry name" value="Cupin_2"/>
    <property type="match status" value="1"/>
</dbReference>
<feature type="region of interest" description="Disordered" evidence="1">
    <location>
        <begin position="116"/>
        <end position="144"/>
    </location>
</feature>
<reference evidence="4" key="1">
    <citation type="journal article" date="2019" name="Int. J. Syst. Evol. Microbiol.">
        <title>The Global Catalogue of Microorganisms (GCM) 10K type strain sequencing project: providing services to taxonomists for standard genome sequencing and annotation.</title>
        <authorList>
            <consortium name="The Broad Institute Genomics Platform"/>
            <consortium name="The Broad Institute Genome Sequencing Center for Infectious Disease"/>
            <person name="Wu L."/>
            <person name="Ma J."/>
        </authorList>
    </citation>
    <scope>NUCLEOTIDE SEQUENCE [LARGE SCALE GENOMIC DNA]</scope>
    <source>
        <strain evidence="4">JCM 17939</strain>
    </source>
</reference>
<dbReference type="InterPro" id="IPR013096">
    <property type="entry name" value="Cupin_2"/>
</dbReference>
<evidence type="ECO:0000313" key="4">
    <source>
        <dbReference type="Proteomes" id="UP001501442"/>
    </source>
</evidence>
<proteinExistence type="predicted"/>